<dbReference type="Proteomes" id="UP000790377">
    <property type="component" value="Unassembled WGS sequence"/>
</dbReference>
<keyword evidence="2" id="KW-1185">Reference proteome</keyword>
<evidence type="ECO:0000313" key="2">
    <source>
        <dbReference type="Proteomes" id="UP000790377"/>
    </source>
</evidence>
<dbReference type="EMBL" id="MU268083">
    <property type="protein sequence ID" value="KAH7906020.1"/>
    <property type="molecule type" value="Genomic_DNA"/>
</dbReference>
<name>A0ACB7ZYB5_9AGAM</name>
<reference evidence="1" key="1">
    <citation type="journal article" date="2021" name="New Phytol.">
        <title>Evolutionary innovations through gain and loss of genes in the ectomycorrhizal Boletales.</title>
        <authorList>
            <person name="Wu G."/>
            <person name="Miyauchi S."/>
            <person name="Morin E."/>
            <person name="Kuo A."/>
            <person name="Drula E."/>
            <person name="Varga T."/>
            <person name="Kohler A."/>
            <person name="Feng B."/>
            <person name="Cao Y."/>
            <person name="Lipzen A."/>
            <person name="Daum C."/>
            <person name="Hundley H."/>
            <person name="Pangilinan J."/>
            <person name="Johnson J."/>
            <person name="Barry K."/>
            <person name="LaButti K."/>
            <person name="Ng V."/>
            <person name="Ahrendt S."/>
            <person name="Min B."/>
            <person name="Choi I.G."/>
            <person name="Park H."/>
            <person name="Plett J.M."/>
            <person name="Magnuson J."/>
            <person name="Spatafora J.W."/>
            <person name="Nagy L.G."/>
            <person name="Henrissat B."/>
            <person name="Grigoriev I.V."/>
            <person name="Yang Z.L."/>
            <person name="Xu J."/>
            <person name="Martin F.M."/>
        </authorList>
    </citation>
    <scope>NUCLEOTIDE SEQUENCE</scope>
    <source>
        <strain evidence="1">ATCC 28755</strain>
    </source>
</reference>
<gene>
    <name evidence="1" type="ORF">BJ138DRAFT_1072168</name>
</gene>
<protein>
    <submittedName>
        <fullName evidence="1">Uncharacterized protein</fullName>
    </submittedName>
</protein>
<proteinExistence type="predicted"/>
<accession>A0ACB7ZYB5</accession>
<organism evidence="1 2">
    <name type="scientific">Hygrophoropsis aurantiaca</name>
    <dbReference type="NCBI Taxonomy" id="72124"/>
    <lineage>
        <taxon>Eukaryota</taxon>
        <taxon>Fungi</taxon>
        <taxon>Dikarya</taxon>
        <taxon>Basidiomycota</taxon>
        <taxon>Agaricomycotina</taxon>
        <taxon>Agaricomycetes</taxon>
        <taxon>Agaricomycetidae</taxon>
        <taxon>Boletales</taxon>
        <taxon>Coniophorineae</taxon>
        <taxon>Hygrophoropsidaceae</taxon>
        <taxon>Hygrophoropsis</taxon>
    </lineage>
</organism>
<evidence type="ECO:0000313" key="1">
    <source>
        <dbReference type="EMBL" id="KAH7906020.1"/>
    </source>
</evidence>
<sequence>MHNHEYSSNTLEPLAAKALTWNNNGFIAKLCEIKESVEDLQHPVQSPSSSPAVLRMAIAAVTAEHTNNDNPFALIYRLPTEILVMIFELAGHVSLDPDFPCSCYSEQQPSELNISHVSRRWRDIAINAPSLWTKWCNRITQSSNLLSIYFHRSSNRKVDVELYTLNFEAQTPMSVCWACASEGQDGKYHAVSELLETSTHRFRSLQIISVIIGSPMAKLLERLALTVSASLTPSFASLTGLAMHGEPEFSNNSDERQTLWNFQEFRDILSACPNLIVLELRNAFVSCPETMDPTGTECIELPSLTHLCFEMVDEPSDLYSTRILATLTAPKLRHFECLHNFPEEDVDQLLYAFFKSDHTPRFPTVQELTLNTFGAYDDDNIFEEHDAFFEVVIKAFPRVTDVTLANTDIIPCSMALTGILEASEGGSAADPWPCLKRLSIHRPSRNGLFAIIIWLKERSKRIHQPQRLSFKVDGPDIWRHFNPELNAMEMYGDLTFETLP</sequence>
<comment type="caution">
    <text evidence="1">The sequence shown here is derived from an EMBL/GenBank/DDBJ whole genome shotgun (WGS) entry which is preliminary data.</text>
</comment>